<organism evidence="5 6">
    <name type="scientific">Pseudodesulfovibrio senegalensis</name>
    <dbReference type="NCBI Taxonomy" id="1721087"/>
    <lineage>
        <taxon>Bacteria</taxon>
        <taxon>Pseudomonadati</taxon>
        <taxon>Thermodesulfobacteriota</taxon>
        <taxon>Desulfovibrionia</taxon>
        <taxon>Desulfovibrionales</taxon>
        <taxon>Desulfovibrionaceae</taxon>
    </lineage>
</organism>
<dbReference type="Gene3D" id="3.40.1400.10">
    <property type="entry name" value="Sugar-phosphate isomerase, RpiB/LacA/LacB"/>
    <property type="match status" value="1"/>
</dbReference>
<dbReference type="GO" id="GO:0004751">
    <property type="term" value="F:ribose-5-phosphate isomerase activity"/>
    <property type="evidence" value="ECO:0007669"/>
    <property type="project" value="UniProtKB-EC"/>
</dbReference>
<feature type="binding site" evidence="4">
    <location>
        <position position="110"/>
    </location>
    <ligand>
        <name>D-ribulose 5-phosphate</name>
        <dbReference type="ChEBI" id="CHEBI:58121"/>
    </ligand>
</feature>
<dbReference type="EC" id="5.3.1.6" evidence="5"/>
<dbReference type="SUPFAM" id="SSF89623">
    <property type="entry name" value="Ribose/Galactose isomerase RpiB/AlsB"/>
    <property type="match status" value="1"/>
</dbReference>
<keyword evidence="6" id="KW-1185">Reference proteome</keyword>
<protein>
    <submittedName>
        <fullName evidence="5">Ribose 5-phosphate isomerase B</fullName>
        <ecNumber evidence="5">5.3.1.6</ecNumber>
    </submittedName>
</protein>
<dbReference type="InterPro" id="IPR003500">
    <property type="entry name" value="RpiB_LacA_LacB"/>
</dbReference>
<evidence type="ECO:0000256" key="1">
    <source>
        <dbReference type="ARBA" id="ARBA00008754"/>
    </source>
</evidence>
<dbReference type="NCBIfam" id="TIGR01120">
    <property type="entry name" value="rpiB"/>
    <property type="match status" value="1"/>
</dbReference>
<comment type="similarity">
    <text evidence="1">Belongs to the LacAB/RpiB family.</text>
</comment>
<dbReference type="Pfam" id="PF02502">
    <property type="entry name" value="LacAB_rpiB"/>
    <property type="match status" value="1"/>
</dbReference>
<dbReference type="Proteomes" id="UP000438699">
    <property type="component" value="Unassembled WGS sequence"/>
</dbReference>
<dbReference type="EMBL" id="WAIE01000008">
    <property type="protein sequence ID" value="KAB1439104.1"/>
    <property type="molecule type" value="Genomic_DNA"/>
</dbReference>
<dbReference type="InterPro" id="IPR004785">
    <property type="entry name" value="RpiB"/>
</dbReference>
<dbReference type="NCBIfam" id="TIGR00689">
    <property type="entry name" value="rpiB_lacA_lacB"/>
    <property type="match status" value="1"/>
</dbReference>
<dbReference type="PIRSF" id="PIRSF005384">
    <property type="entry name" value="RpiB_LacA_B"/>
    <property type="match status" value="1"/>
</dbReference>
<feature type="active site" description="Proton acceptor" evidence="3">
    <location>
        <position position="66"/>
    </location>
</feature>
<gene>
    <name evidence="5" type="primary">rpiB</name>
    <name evidence="5" type="ORF">F8A88_14455</name>
</gene>
<dbReference type="PANTHER" id="PTHR30345:SF0">
    <property type="entry name" value="DNA DAMAGE-REPAIR_TOLERATION PROTEIN DRT102"/>
    <property type="match status" value="1"/>
</dbReference>
<dbReference type="GO" id="GO:0019316">
    <property type="term" value="P:D-allose catabolic process"/>
    <property type="evidence" value="ECO:0007669"/>
    <property type="project" value="TreeGrafter"/>
</dbReference>
<name>A0A6N6MY09_9BACT</name>
<dbReference type="NCBIfam" id="NF004051">
    <property type="entry name" value="PRK05571.1"/>
    <property type="match status" value="1"/>
</dbReference>
<evidence type="ECO:0000256" key="3">
    <source>
        <dbReference type="PIRSR" id="PIRSR005384-1"/>
    </source>
</evidence>
<dbReference type="GO" id="GO:0009052">
    <property type="term" value="P:pentose-phosphate shunt, non-oxidative branch"/>
    <property type="evidence" value="ECO:0007669"/>
    <property type="project" value="TreeGrafter"/>
</dbReference>
<accession>A0A6N6MY09</accession>
<feature type="binding site" evidence="4">
    <location>
        <position position="100"/>
    </location>
    <ligand>
        <name>D-ribulose 5-phosphate</name>
        <dbReference type="ChEBI" id="CHEBI:58121"/>
    </ligand>
</feature>
<keyword evidence="2 5" id="KW-0413">Isomerase</keyword>
<dbReference type="OrthoDB" id="1778624at2"/>
<dbReference type="PANTHER" id="PTHR30345">
    <property type="entry name" value="RIBOSE-5-PHOSPHATE ISOMERASE B"/>
    <property type="match status" value="1"/>
</dbReference>
<evidence type="ECO:0000313" key="6">
    <source>
        <dbReference type="Proteomes" id="UP000438699"/>
    </source>
</evidence>
<evidence type="ECO:0000256" key="2">
    <source>
        <dbReference type="ARBA" id="ARBA00023235"/>
    </source>
</evidence>
<dbReference type="RefSeq" id="WP_151151889.1">
    <property type="nucleotide sequence ID" value="NZ_WAIE01000008.1"/>
</dbReference>
<dbReference type="AlphaFoldDB" id="A0A6N6MY09"/>
<feature type="binding site" evidence="4">
    <location>
        <position position="137"/>
    </location>
    <ligand>
        <name>D-ribulose 5-phosphate</name>
        <dbReference type="ChEBI" id="CHEBI:58121"/>
    </ligand>
</feature>
<comment type="caution">
    <text evidence="5">The sequence shown here is derived from an EMBL/GenBank/DDBJ whole genome shotgun (WGS) entry which is preliminary data.</text>
</comment>
<feature type="binding site" evidence="4">
    <location>
        <begin position="10"/>
        <end position="11"/>
    </location>
    <ligand>
        <name>D-ribulose 5-phosphate</name>
        <dbReference type="ChEBI" id="CHEBI:58121"/>
    </ligand>
</feature>
<evidence type="ECO:0000313" key="5">
    <source>
        <dbReference type="EMBL" id="KAB1439104.1"/>
    </source>
</evidence>
<feature type="binding site" evidence="4">
    <location>
        <begin position="67"/>
        <end position="71"/>
    </location>
    <ligand>
        <name>D-ribulose 5-phosphate</name>
        <dbReference type="ChEBI" id="CHEBI:58121"/>
    </ligand>
</feature>
<dbReference type="InterPro" id="IPR036569">
    <property type="entry name" value="RpiB_LacA_LacB_sf"/>
</dbReference>
<evidence type="ECO:0000256" key="4">
    <source>
        <dbReference type="PIRSR" id="PIRSR005384-2"/>
    </source>
</evidence>
<proteinExistence type="inferred from homology"/>
<reference evidence="5 6" key="1">
    <citation type="journal article" date="2017" name="Int. J. Syst. Evol. Microbiol.">
        <title>Desulfovibrio senegalensis sp. nov., a mesophilic sulfate reducer isolated from marine sediment.</title>
        <authorList>
            <person name="Thioye A."/>
            <person name="Gam Z.B.A."/>
            <person name="Mbengue M."/>
            <person name="Cayol J.L."/>
            <person name="Joseph-Bartoli M."/>
            <person name="Toure-Kane C."/>
            <person name="Labat M."/>
        </authorList>
    </citation>
    <scope>NUCLEOTIDE SEQUENCE [LARGE SCALE GENOMIC DNA]</scope>
    <source>
        <strain evidence="5 6">DSM 101509</strain>
    </source>
</reference>
<feature type="binding site" evidence="4">
    <location>
        <position position="133"/>
    </location>
    <ligand>
        <name>D-ribulose 5-phosphate</name>
        <dbReference type="ChEBI" id="CHEBI:58121"/>
    </ligand>
</feature>
<feature type="active site" description="Proton donor" evidence="3">
    <location>
        <position position="99"/>
    </location>
</feature>
<sequence length="146" mass="15846">MAKTIIIGSDHGGFNLKKHLVALLESWGYTVLDQGPDRAESCDYPEFAAKVAKRVLDGEGQGILICGTGLGMSMAANRFSGVRAAVCTNEFMARMCRAHNDANVLCLGERVIGIGTAEGIVKAYLETEFEGDRHKRRIDLIETVSK</sequence>